<accession>A0A557SCF4</accession>
<sequence>MTDIKTVEARLDIELFVTCPNEDCEYLIDLLREDDTDGTLHDDDAALVRQIFPEHGSHDDFECKEVTCSKCKTTFNVKGLEW</sequence>
<dbReference type="EMBL" id="VMNH01000009">
    <property type="protein sequence ID" value="TVO75102.1"/>
    <property type="molecule type" value="Genomic_DNA"/>
</dbReference>
<evidence type="ECO:0000313" key="2">
    <source>
        <dbReference type="Proteomes" id="UP000316649"/>
    </source>
</evidence>
<dbReference type="AlphaFoldDB" id="A0A557SCF4"/>
<reference evidence="1 2" key="1">
    <citation type="submission" date="2019-07" db="EMBL/GenBank/DDBJ databases">
        <title>The pathways for chlorine oxyanion respiration interact through the shared metabolite chlorate.</title>
        <authorList>
            <person name="Barnum T.P."/>
            <person name="Cheng Y."/>
            <person name="Hill K.A."/>
            <person name="Lucas L.N."/>
            <person name="Carlson H.K."/>
            <person name="Coates J.D."/>
        </authorList>
    </citation>
    <scope>NUCLEOTIDE SEQUENCE [LARGE SCALE GENOMIC DNA]</scope>
    <source>
        <strain evidence="1 2">BK-1</strain>
    </source>
</reference>
<dbReference type="Proteomes" id="UP000316649">
    <property type="component" value="Unassembled WGS sequence"/>
</dbReference>
<gene>
    <name evidence="1" type="ORF">FHP88_08805</name>
</gene>
<organism evidence="1 2">
    <name type="scientific">Sedimenticola selenatireducens</name>
    <dbReference type="NCBI Taxonomy" id="191960"/>
    <lineage>
        <taxon>Bacteria</taxon>
        <taxon>Pseudomonadati</taxon>
        <taxon>Pseudomonadota</taxon>
        <taxon>Gammaproteobacteria</taxon>
        <taxon>Chromatiales</taxon>
        <taxon>Sedimenticolaceae</taxon>
        <taxon>Sedimenticola</taxon>
    </lineage>
</organism>
<name>A0A557SCF4_9GAMM</name>
<protein>
    <submittedName>
        <fullName evidence="1">Uncharacterized protein</fullName>
    </submittedName>
</protein>
<dbReference type="RefSeq" id="WP_144358674.1">
    <property type="nucleotide sequence ID" value="NZ_VMNH01000009.1"/>
</dbReference>
<comment type="caution">
    <text evidence="1">The sequence shown here is derived from an EMBL/GenBank/DDBJ whole genome shotgun (WGS) entry which is preliminary data.</text>
</comment>
<proteinExistence type="predicted"/>
<dbReference type="OrthoDB" id="9957133at2"/>
<evidence type="ECO:0000313" key="1">
    <source>
        <dbReference type="EMBL" id="TVO75102.1"/>
    </source>
</evidence>
<keyword evidence="2" id="KW-1185">Reference proteome</keyword>